<dbReference type="InterPro" id="IPR018212">
    <property type="entry name" value="Na/solute_symporter_CS"/>
</dbReference>
<evidence type="ECO:0000256" key="8">
    <source>
        <dbReference type="RuleBase" id="RU362091"/>
    </source>
</evidence>
<dbReference type="InterPro" id="IPR050277">
    <property type="entry name" value="Sodium:Solute_Symporter"/>
</dbReference>
<feature type="transmembrane region" description="Helical" evidence="9">
    <location>
        <begin position="392"/>
        <end position="416"/>
    </location>
</feature>
<dbReference type="PANTHER" id="PTHR48086">
    <property type="entry name" value="SODIUM/PROLINE SYMPORTER-RELATED"/>
    <property type="match status" value="1"/>
</dbReference>
<evidence type="ECO:0000256" key="9">
    <source>
        <dbReference type="SAM" id="Phobius"/>
    </source>
</evidence>
<evidence type="ECO:0000256" key="7">
    <source>
        <dbReference type="ARBA" id="ARBA00023136"/>
    </source>
</evidence>
<keyword evidence="11" id="KW-1185">Reference proteome</keyword>
<protein>
    <submittedName>
        <fullName evidence="10">Sodium/pantothenate symporter</fullName>
    </submittedName>
</protein>
<keyword evidence="7 9" id="KW-0472">Membrane</keyword>
<dbReference type="InterPro" id="IPR038377">
    <property type="entry name" value="Na/Glc_symporter_sf"/>
</dbReference>
<reference evidence="10 11" key="1">
    <citation type="journal article" date="2015" name="Stand. Genomic Sci.">
        <title>Genomic Encyclopedia of Bacterial and Archaeal Type Strains, Phase III: the genomes of soil and plant-associated and newly described type strains.</title>
        <authorList>
            <person name="Whitman W.B."/>
            <person name="Woyke T."/>
            <person name="Klenk H.P."/>
            <person name="Zhou Y."/>
            <person name="Lilburn T.G."/>
            <person name="Beck B.J."/>
            <person name="De Vos P."/>
            <person name="Vandamme P."/>
            <person name="Eisen J.A."/>
            <person name="Garrity G."/>
            <person name="Hugenholtz P."/>
            <person name="Kyrpides N.C."/>
        </authorList>
    </citation>
    <scope>NUCLEOTIDE SEQUENCE [LARGE SCALE GENOMIC DNA]</scope>
    <source>
        <strain evidence="10 11">CV53</strain>
    </source>
</reference>
<feature type="transmembrane region" description="Helical" evidence="9">
    <location>
        <begin position="319"/>
        <end position="349"/>
    </location>
</feature>
<evidence type="ECO:0000256" key="4">
    <source>
        <dbReference type="ARBA" id="ARBA00022475"/>
    </source>
</evidence>
<feature type="transmembrane region" description="Helical" evidence="9">
    <location>
        <begin position="274"/>
        <end position="299"/>
    </location>
</feature>
<dbReference type="Proteomes" id="UP000295689">
    <property type="component" value="Unassembled WGS sequence"/>
</dbReference>
<keyword evidence="5 9" id="KW-0812">Transmembrane</keyword>
<dbReference type="EMBL" id="SLVV01000014">
    <property type="protein sequence ID" value="TCN20411.1"/>
    <property type="molecule type" value="Genomic_DNA"/>
</dbReference>
<feature type="transmembrane region" description="Helical" evidence="9">
    <location>
        <begin position="447"/>
        <end position="468"/>
    </location>
</feature>
<dbReference type="AlphaFoldDB" id="A0A4R2B1V3"/>
<dbReference type="GO" id="GO:0036376">
    <property type="term" value="P:sodium ion export across plasma membrane"/>
    <property type="evidence" value="ECO:0007669"/>
    <property type="project" value="InterPro"/>
</dbReference>
<dbReference type="GO" id="GO:0005886">
    <property type="term" value="C:plasma membrane"/>
    <property type="evidence" value="ECO:0007669"/>
    <property type="project" value="TreeGrafter"/>
</dbReference>
<proteinExistence type="inferred from homology"/>
<evidence type="ECO:0000256" key="6">
    <source>
        <dbReference type="ARBA" id="ARBA00022989"/>
    </source>
</evidence>
<dbReference type="RefSeq" id="WP_132011023.1">
    <property type="nucleotide sequence ID" value="NZ_JABUHM010000012.1"/>
</dbReference>
<dbReference type="PROSITE" id="PS00456">
    <property type="entry name" value="NA_SOLUT_SYMP_1"/>
    <property type="match status" value="1"/>
</dbReference>
<feature type="transmembrane region" description="Helical" evidence="9">
    <location>
        <begin position="162"/>
        <end position="185"/>
    </location>
</feature>
<dbReference type="CDD" id="cd10327">
    <property type="entry name" value="SLC5sbd_PanF"/>
    <property type="match status" value="1"/>
</dbReference>
<evidence type="ECO:0000256" key="3">
    <source>
        <dbReference type="ARBA" id="ARBA00022448"/>
    </source>
</evidence>
<comment type="subcellular location">
    <subcellularLocation>
        <location evidence="1">Membrane</location>
        <topology evidence="1">Multi-pass membrane protein</topology>
    </subcellularLocation>
</comment>
<dbReference type="PROSITE" id="PS50283">
    <property type="entry name" value="NA_SOLUT_SYMP_3"/>
    <property type="match status" value="1"/>
</dbReference>
<organism evidence="10 11">
    <name type="scientific">Mesobacillus foraminis</name>
    <dbReference type="NCBI Taxonomy" id="279826"/>
    <lineage>
        <taxon>Bacteria</taxon>
        <taxon>Bacillati</taxon>
        <taxon>Bacillota</taxon>
        <taxon>Bacilli</taxon>
        <taxon>Bacillales</taxon>
        <taxon>Bacillaceae</taxon>
        <taxon>Mesobacillus</taxon>
    </lineage>
</organism>
<gene>
    <name evidence="10" type="ORF">EV146_11428</name>
</gene>
<evidence type="ECO:0000313" key="10">
    <source>
        <dbReference type="EMBL" id="TCN20411.1"/>
    </source>
</evidence>
<feature type="transmembrane region" description="Helical" evidence="9">
    <location>
        <begin position="6"/>
        <end position="25"/>
    </location>
</feature>
<evidence type="ECO:0000256" key="5">
    <source>
        <dbReference type="ARBA" id="ARBA00022692"/>
    </source>
</evidence>
<keyword evidence="6 9" id="KW-1133">Transmembrane helix</keyword>
<keyword evidence="4" id="KW-1003">Cell membrane</keyword>
<evidence type="ECO:0000256" key="2">
    <source>
        <dbReference type="ARBA" id="ARBA00006434"/>
    </source>
</evidence>
<dbReference type="NCBIfam" id="TIGR02119">
    <property type="entry name" value="panF"/>
    <property type="match status" value="1"/>
</dbReference>
<dbReference type="InterPro" id="IPR011849">
    <property type="entry name" value="Na/pantothenate_symporter"/>
</dbReference>
<comment type="similarity">
    <text evidence="2 8">Belongs to the sodium:solute symporter (SSF) (TC 2.A.21) family.</text>
</comment>
<dbReference type="NCBIfam" id="TIGR00813">
    <property type="entry name" value="sss"/>
    <property type="match status" value="1"/>
</dbReference>
<name>A0A4R2B1V3_9BACI</name>
<feature type="transmembrane region" description="Helical" evidence="9">
    <location>
        <begin position="236"/>
        <end position="254"/>
    </location>
</feature>
<dbReference type="InterPro" id="IPR001734">
    <property type="entry name" value="Na/solute_symporter"/>
</dbReference>
<feature type="transmembrane region" description="Helical" evidence="9">
    <location>
        <begin position="369"/>
        <end position="386"/>
    </location>
</feature>
<dbReference type="GO" id="GO:0015233">
    <property type="term" value="F:pantothenate transmembrane transporter activity"/>
    <property type="evidence" value="ECO:0007669"/>
    <property type="project" value="InterPro"/>
</dbReference>
<dbReference type="PANTHER" id="PTHR48086:SF4">
    <property type="entry name" value="SODIUM_PANTOTHENATE SYMPORTER"/>
    <property type="match status" value="1"/>
</dbReference>
<sequence length="486" mass="52009">MHWQVIIPLALFLVIIFFIGFWANAQVRQSDSFLSDYFLGGREMGGFLLAMTMMATYGSASSFIGGPGVAYQTGLGWVLLAMAQLPAGYFVLMILGKKFAIIARKYEAITLIDFLKGRYQSNAIVLLSAIAIFVFLFASMTAQWVGGARLIESLTGLSYRGALLIFAVAVLVYVIIGGFAAVALTDALQGTVMMIGTVILLVAVIIEGGGVSAIMAELVAENPNLVSPYGADASLSPLYVSSFWILIGIGVIGLPQIAVRAMSYKDSKGMHRAIIIGTIGIGTIMFGMHLIGVFGRAVIPGIEIGDKVMPTLTLDILPPVLAGIVLAAPMAAIMSTVNALLILVSSTVVKDVYLNFIKPSAKDAEIKRMSFIVTTAVGIAVVLFALNPPELLIWLNLFAFGGLESAFLWNVVLGLYWKGANKYGAIASMVVGLVSYVYIYHFHNNVFGMNSVTIPVLVSLLVFVLVSLGTRHLASPQNDFNKKPSI</sequence>
<accession>A0A4R2B1V3</accession>
<feature type="transmembrane region" description="Helical" evidence="9">
    <location>
        <begin position="192"/>
        <end position="216"/>
    </location>
</feature>
<feature type="transmembrane region" description="Helical" evidence="9">
    <location>
        <begin position="75"/>
        <end position="95"/>
    </location>
</feature>
<dbReference type="GO" id="GO:0015081">
    <property type="term" value="F:sodium ion transmembrane transporter activity"/>
    <property type="evidence" value="ECO:0007669"/>
    <property type="project" value="InterPro"/>
</dbReference>
<evidence type="ECO:0000256" key="1">
    <source>
        <dbReference type="ARBA" id="ARBA00004141"/>
    </source>
</evidence>
<keyword evidence="3" id="KW-0813">Transport</keyword>
<feature type="transmembrane region" description="Helical" evidence="9">
    <location>
        <begin position="123"/>
        <end position="142"/>
    </location>
</feature>
<evidence type="ECO:0000313" key="11">
    <source>
        <dbReference type="Proteomes" id="UP000295689"/>
    </source>
</evidence>
<dbReference type="Pfam" id="PF00474">
    <property type="entry name" value="SSF"/>
    <property type="match status" value="1"/>
</dbReference>
<feature type="transmembrane region" description="Helical" evidence="9">
    <location>
        <begin position="46"/>
        <end position="69"/>
    </location>
</feature>
<comment type="caution">
    <text evidence="10">The sequence shown here is derived from an EMBL/GenBank/DDBJ whole genome shotgun (WGS) entry which is preliminary data.</text>
</comment>
<feature type="transmembrane region" description="Helical" evidence="9">
    <location>
        <begin position="423"/>
        <end position="441"/>
    </location>
</feature>
<dbReference type="Gene3D" id="1.20.1730.10">
    <property type="entry name" value="Sodium/glucose cotransporter"/>
    <property type="match status" value="1"/>
</dbReference>